<dbReference type="OrthoDB" id="76215at2759"/>
<feature type="region of interest" description="Disordered" evidence="1">
    <location>
        <begin position="191"/>
        <end position="217"/>
    </location>
</feature>
<dbReference type="PANTHER" id="PTHR46929">
    <property type="entry name" value="EXPRESSED PROTEIN"/>
    <property type="match status" value="1"/>
</dbReference>
<organism evidence="3 4">
    <name type="scientific">Colocasia esculenta</name>
    <name type="common">Wild taro</name>
    <name type="synonym">Arum esculentum</name>
    <dbReference type="NCBI Taxonomy" id="4460"/>
    <lineage>
        <taxon>Eukaryota</taxon>
        <taxon>Viridiplantae</taxon>
        <taxon>Streptophyta</taxon>
        <taxon>Embryophyta</taxon>
        <taxon>Tracheophyta</taxon>
        <taxon>Spermatophyta</taxon>
        <taxon>Magnoliopsida</taxon>
        <taxon>Liliopsida</taxon>
        <taxon>Araceae</taxon>
        <taxon>Aroideae</taxon>
        <taxon>Colocasieae</taxon>
        <taxon>Colocasia</taxon>
    </lineage>
</organism>
<dbReference type="EMBL" id="NMUH01008690">
    <property type="protein sequence ID" value="MQM19139.1"/>
    <property type="molecule type" value="Genomic_DNA"/>
</dbReference>
<dbReference type="PANTHER" id="PTHR46929:SF3">
    <property type="entry name" value="MYB_SANT-LIKE DOMAIN-CONTAINING PROTEIN"/>
    <property type="match status" value="1"/>
</dbReference>
<reference evidence="3" key="1">
    <citation type="submission" date="2017-07" db="EMBL/GenBank/DDBJ databases">
        <title>Taro Niue Genome Assembly and Annotation.</title>
        <authorList>
            <person name="Atibalentja N."/>
            <person name="Keating K."/>
            <person name="Fields C.J."/>
        </authorList>
    </citation>
    <scope>NUCLEOTIDE SEQUENCE</scope>
    <source>
        <strain evidence="3">Niue_2</strain>
        <tissue evidence="3">Leaf</tissue>
    </source>
</reference>
<evidence type="ECO:0000313" key="4">
    <source>
        <dbReference type="Proteomes" id="UP000652761"/>
    </source>
</evidence>
<dbReference type="AlphaFoldDB" id="A0A843XHU3"/>
<keyword evidence="4" id="KW-1185">Reference proteome</keyword>
<sequence>MSETQTSSASGLNERLKWDQTRSTYLTKLLVDYHRAGKRASTSWKPKVWETMRTEFNNRFTLNVPVKQLKVRVQVMKNNYVVIKNILNASGFGFNPMLNTFVATDEVWDAYIQKHPEARTWRGVTIPLYNEWYEIFEGTKADGSRQHNTLPRTETIEHGDPYMTPPHQTPVNLTKDDDSAASSPDFKVMENKKGKQFISPNEKKKRRRSKEPSSSFAEAMVEATKEFKKSSMPASYDMIQQCVEIIMAMDLTISEKARAADLIRKDNAYLVFLKFDDATRLEWLKLHLGDH</sequence>
<dbReference type="Proteomes" id="UP000652761">
    <property type="component" value="Unassembled WGS sequence"/>
</dbReference>
<protein>
    <recommendedName>
        <fullName evidence="2">Myb/SANT-like domain-containing protein</fullName>
    </recommendedName>
</protein>
<proteinExistence type="predicted"/>
<dbReference type="Pfam" id="PF12776">
    <property type="entry name" value="Myb_DNA-bind_3"/>
    <property type="match status" value="1"/>
</dbReference>
<evidence type="ECO:0000256" key="1">
    <source>
        <dbReference type="SAM" id="MobiDB-lite"/>
    </source>
</evidence>
<gene>
    <name evidence="3" type="ORF">Taro_052138</name>
</gene>
<accession>A0A843XHU3</accession>
<dbReference type="InterPro" id="IPR024752">
    <property type="entry name" value="Myb/SANT-like_dom"/>
</dbReference>
<comment type="caution">
    <text evidence="3">The sequence shown here is derived from an EMBL/GenBank/DDBJ whole genome shotgun (WGS) entry which is preliminary data.</text>
</comment>
<evidence type="ECO:0000313" key="3">
    <source>
        <dbReference type="EMBL" id="MQM19139.1"/>
    </source>
</evidence>
<name>A0A843XHU3_COLES</name>
<evidence type="ECO:0000259" key="2">
    <source>
        <dbReference type="Pfam" id="PF12776"/>
    </source>
</evidence>
<feature type="domain" description="Myb/SANT-like" evidence="2">
    <location>
        <begin position="17"/>
        <end position="111"/>
    </location>
</feature>